<dbReference type="InterPro" id="IPR013262">
    <property type="entry name" value="OMP_MIM1/TOM13_mt"/>
</dbReference>
<reference evidence="2" key="1">
    <citation type="submission" date="2019-10" db="EMBL/GenBank/DDBJ databases">
        <authorList>
            <consortium name="DOE Joint Genome Institute"/>
            <person name="Kuo A."/>
            <person name="Miyauchi S."/>
            <person name="Kiss E."/>
            <person name="Drula E."/>
            <person name="Kohler A."/>
            <person name="Sanchez-Garcia M."/>
            <person name="Andreopoulos B."/>
            <person name="Barry K.W."/>
            <person name="Bonito G."/>
            <person name="Buee M."/>
            <person name="Carver A."/>
            <person name="Chen C."/>
            <person name="Cichocki N."/>
            <person name="Clum A."/>
            <person name="Culley D."/>
            <person name="Crous P.W."/>
            <person name="Fauchery L."/>
            <person name="Girlanda M."/>
            <person name="Hayes R."/>
            <person name="Keri Z."/>
            <person name="LaButti K."/>
            <person name="Lipzen A."/>
            <person name="Lombard V."/>
            <person name="Magnuson J."/>
            <person name="Maillard F."/>
            <person name="Morin E."/>
            <person name="Murat C."/>
            <person name="Nolan M."/>
            <person name="Ohm R."/>
            <person name="Pangilinan J."/>
            <person name="Pereira M."/>
            <person name="Perotto S."/>
            <person name="Peter M."/>
            <person name="Riley R."/>
            <person name="Sitrit Y."/>
            <person name="Stielow B."/>
            <person name="Szollosi G."/>
            <person name="Zifcakova L."/>
            <person name="Stursova M."/>
            <person name="Spatafora J.W."/>
            <person name="Tedersoo L."/>
            <person name="Vaario L.-M."/>
            <person name="Yamada A."/>
            <person name="Yan M."/>
            <person name="Wang P."/>
            <person name="Xu J."/>
            <person name="Bruns T."/>
            <person name="Baldrian P."/>
            <person name="Vilgalys R."/>
            <person name="Henrissat B."/>
            <person name="Grigoriev I.V."/>
            <person name="Hibbett D."/>
            <person name="Nagy L.G."/>
            <person name="Martin F.M."/>
        </authorList>
    </citation>
    <scope>NUCLEOTIDE SEQUENCE</scope>
    <source>
        <strain evidence="2">Prilba</strain>
    </source>
</reference>
<evidence type="ECO:0000313" key="2">
    <source>
        <dbReference type="EMBL" id="KAF8486054.1"/>
    </source>
</evidence>
<feature type="compositionally biased region" description="Basic and acidic residues" evidence="1">
    <location>
        <begin position="63"/>
        <end position="107"/>
    </location>
</feature>
<feature type="compositionally biased region" description="Low complexity" evidence="1">
    <location>
        <begin position="213"/>
        <end position="225"/>
    </location>
</feature>
<accession>A0A9P5N4D2</accession>
<dbReference type="PANTHER" id="PTHR28241:SF1">
    <property type="entry name" value="MITOCHONDRIAL IMPORT PROTEIN 1"/>
    <property type="match status" value="1"/>
</dbReference>
<comment type="caution">
    <text evidence="2">The sequence shown here is derived from an EMBL/GenBank/DDBJ whole genome shotgun (WGS) entry which is preliminary data.</text>
</comment>
<dbReference type="PANTHER" id="PTHR28241">
    <property type="entry name" value="MITOCHONDRIAL IMPORT PROTEIN 1"/>
    <property type="match status" value="1"/>
</dbReference>
<feature type="compositionally biased region" description="Polar residues" evidence="1">
    <location>
        <begin position="131"/>
        <end position="145"/>
    </location>
</feature>
<feature type="compositionally biased region" description="Low complexity" evidence="1">
    <location>
        <begin position="49"/>
        <end position="58"/>
    </location>
</feature>
<feature type="region of interest" description="Disordered" evidence="1">
    <location>
        <begin position="1"/>
        <end position="225"/>
    </location>
</feature>
<feature type="compositionally biased region" description="Low complexity" evidence="1">
    <location>
        <begin position="186"/>
        <end position="205"/>
    </location>
</feature>
<proteinExistence type="predicted"/>
<evidence type="ECO:0000256" key="1">
    <source>
        <dbReference type="SAM" id="MobiDB-lite"/>
    </source>
</evidence>
<dbReference type="Proteomes" id="UP000759537">
    <property type="component" value="Unassembled WGS sequence"/>
</dbReference>
<reference evidence="2" key="2">
    <citation type="journal article" date="2020" name="Nat. Commun.">
        <title>Large-scale genome sequencing of mycorrhizal fungi provides insights into the early evolution of symbiotic traits.</title>
        <authorList>
            <person name="Miyauchi S."/>
            <person name="Kiss E."/>
            <person name="Kuo A."/>
            <person name="Drula E."/>
            <person name="Kohler A."/>
            <person name="Sanchez-Garcia M."/>
            <person name="Morin E."/>
            <person name="Andreopoulos B."/>
            <person name="Barry K.W."/>
            <person name="Bonito G."/>
            <person name="Buee M."/>
            <person name="Carver A."/>
            <person name="Chen C."/>
            <person name="Cichocki N."/>
            <person name="Clum A."/>
            <person name="Culley D."/>
            <person name="Crous P.W."/>
            <person name="Fauchery L."/>
            <person name="Girlanda M."/>
            <person name="Hayes R.D."/>
            <person name="Keri Z."/>
            <person name="LaButti K."/>
            <person name="Lipzen A."/>
            <person name="Lombard V."/>
            <person name="Magnuson J."/>
            <person name="Maillard F."/>
            <person name="Murat C."/>
            <person name="Nolan M."/>
            <person name="Ohm R.A."/>
            <person name="Pangilinan J."/>
            <person name="Pereira M.F."/>
            <person name="Perotto S."/>
            <person name="Peter M."/>
            <person name="Pfister S."/>
            <person name="Riley R."/>
            <person name="Sitrit Y."/>
            <person name="Stielow J.B."/>
            <person name="Szollosi G."/>
            <person name="Zifcakova L."/>
            <person name="Stursova M."/>
            <person name="Spatafora J.W."/>
            <person name="Tedersoo L."/>
            <person name="Vaario L.M."/>
            <person name="Yamada A."/>
            <person name="Yan M."/>
            <person name="Wang P."/>
            <person name="Xu J."/>
            <person name="Bruns T."/>
            <person name="Baldrian P."/>
            <person name="Vilgalys R."/>
            <person name="Dunand C."/>
            <person name="Henrissat B."/>
            <person name="Grigoriev I.V."/>
            <person name="Hibbett D."/>
            <person name="Nagy L.G."/>
            <person name="Martin F.M."/>
        </authorList>
    </citation>
    <scope>NUCLEOTIDE SEQUENCE</scope>
    <source>
        <strain evidence="2">Prilba</strain>
    </source>
</reference>
<dbReference type="AlphaFoldDB" id="A0A9P5N4D2"/>
<organism evidence="2 3">
    <name type="scientific">Russula ochroleuca</name>
    <dbReference type="NCBI Taxonomy" id="152965"/>
    <lineage>
        <taxon>Eukaryota</taxon>
        <taxon>Fungi</taxon>
        <taxon>Dikarya</taxon>
        <taxon>Basidiomycota</taxon>
        <taxon>Agaricomycotina</taxon>
        <taxon>Agaricomycetes</taxon>
        <taxon>Russulales</taxon>
        <taxon>Russulaceae</taxon>
        <taxon>Russula</taxon>
    </lineage>
</organism>
<dbReference type="EMBL" id="WHVB01000002">
    <property type="protein sequence ID" value="KAF8486054.1"/>
    <property type="molecule type" value="Genomic_DNA"/>
</dbReference>
<gene>
    <name evidence="2" type="ORF">DFH94DRAFT_791434</name>
</gene>
<keyword evidence="3" id="KW-1185">Reference proteome</keyword>
<dbReference type="GO" id="GO:0005741">
    <property type="term" value="C:mitochondrial outer membrane"/>
    <property type="evidence" value="ECO:0007669"/>
    <property type="project" value="InterPro"/>
</dbReference>
<name>A0A9P5N4D2_9AGAM</name>
<protein>
    <submittedName>
        <fullName evidence="2">Uncharacterized protein</fullName>
    </submittedName>
</protein>
<dbReference type="OrthoDB" id="5529571at2759"/>
<sequence length="306" mass="31879">MGGESLREPATASGTHTPSDPAAPAPTASAGPGAGTGTGTIAPTPPEPSSSSSSVSVSAAEQEAWKAEYEANVVEWRRQSADVRARAEAERARWEERRAREREEQAALRRQGQGVPETSVGVGVSVSGESANTSEWEAVSAGTQQSASVPPPPSSSSSGAPSHLQESRTQAATGDPSGSPQWENVLSSPTSSFPSMSFPEPSLPHSPEHSLHAPRATTTPTSPPTATASVTLAVFDPSLPARARIWALFSSLSINMFLPFVNGVMLGFGEIFAKTVIVGWLGWGPTVATNVGLGVRSGNRSQSRWW</sequence>
<dbReference type="GO" id="GO:0070096">
    <property type="term" value="P:mitochondrial outer membrane translocase complex assembly"/>
    <property type="evidence" value="ECO:0007669"/>
    <property type="project" value="TreeGrafter"/>
</dbReference>
<feature type="compositionally biased region" description="Polar residues" evidence="1">
    <location>
        <begin position="167"/>
        <end position="185"/>
    </location>
</feature>
<dbReference type="Pfam" id="PF08219">
    <property type="entry name" value="TOM13"/>
    <property type="match status" value="1"/>
</dbReference>
<dbReference type="GO" id="GO:0045040">
    <property type="term" value="P:protein insertion into mitochondrial outer membrane"/>
    <property type="evidence" value="ECO:0007669"/>
    <property type="project" value="TreeGrafter"/>
</dbReference>
<feature type="compositionally biased region" description="Low complexity" evidence="1">
    <location>
        <begin position="108"/>
        <end position="130"/>
    </location>
</feature>
<evidence type="ECO:0000313" key="3">
    <source>
        <dbReference type="Proteomes" id="UP000759537"/>
    </source>
</evidence>